<protein>
    <submittedName>
        <fullName evidence="2">Uncharacterized protein</fullName>
    </submittedName>
</protein>
<dbReference type="HOGENOM" id="CLU_072131_0_0_1"/>
<feature type="compositionally biased region" description="Low complexity" evidence="1">
    <location>
        <begin position="158"/>
        <end position="171"/>
    </location>
</feature>
<evidence type="ECO:0000256" key="1">
    <source>
        <dbReference type="SAM" id="MobiDB-lite"/>
    </source>
</evidence>
<dbReference type="AlphaFoldDB" id="K5WGR5"/>
<sequence>MSSTCATIFECVPVSTLAESTSQIHIQSPSSTNLPNVEYTYDTDVSDNNSYYAPEIAQSRALTPVSHENTISVDKNSESHWDWSNASAEEIERKYQETTYLQRITEIRNNYSTIKLLMQLAQEQDNATKIFARTVTSFHALNENFTDTHRNAADLDQPSSSQNSASPPSYESDSHLSTKKLVRFISNNKSLDTIDSGWMSPSALSDWTTPAKVSRRQLKRERHRHNKQSKPLIVIKKALEEAVAEVQEEIWALN</sequence>
<gene>
    <name evidence="2" type="ORF">PHACADRAFT_201632</name>
</gene>
<reference evidence="2 3" key="1">
    <citation type="journal article" date="2012" name="BMC Genomics">
        <title>Comparative genomics of the white-rot fungi, Phanerochaete carnosa and P. chrysosporium, to elucidate the genetic basis of the distinct wood types they colonize.</title>
        <authorList>
            <person name="Suzuki H."/>
            <person name="MacDonald J."/>
            <person name="Syed K."/>
            <person name="Salamov A."/>
            <person name="Hori C."/>
            <person name="Aerts A."/>
            <person name="Henrissat B."/>
            <person name="Wiebenga A."/>
            <person name="vanKuyk P.A."/>
            <person name="Barry K."/>
            <person name="Lindquist E."/>
            <person name="LaButti K."/>
            <person name="Lapidus A."/>
            <person name="Lucas S."/>
            <person name="Coutinho P."/>
            <person name="Gong Y."/>
            <person name="Samejima M."/>
            <person name="Mahadevan R."/>
            <person name="Abou-Zaid M."/>
            <person name="de Vries R.P."/>
            <person name="Igarashi K."/>
            <person name="Yadav J.S."/>
            <person name="Grigoriev I.V."/>
            <person name="Master E.R."/>
        </authorList>
    </citation>
    <scope>NUCLEOTIDE SEQUENCE [LARGE SCALE GENOMIC DNA]</scope>
    <source>
        <strain evidence="2 3">HHB-10118-sp</strain>
    </source>
</reference>
<feature type="region of interest" description="Disordered" evidence="1">
    <location>
        <begin position="151"/>
        <end position="174"/>
    </location>
</feature>
<dbReference type="Proteomes" id="UP000008370">
    <property type="component" value="Unassembled WGS sequence"/>
</dbReference>
<organism evidence="2 3">
    <name type="scientific">Phanerochaete carnosa (strain HHB-10118-sp)</name>
    <name type="common">White-rot fungus</name>
    <name type="synonym">Peniophora carnosa</name>
    <dbReference type="NCBI Taxonomy" id="650164"/>
    <lineage>
        <taxon>Eukaryota</taxon>
        <taxon>Fungi</taxon>
        <taxon>Dikarya</taxon>
        <taxon>Basidiomycota</taxon>
        <taxon>Agaricomycotina</taxon>
        <taxon>Agaricomycetes</taxon>
        <taxon>Polyporales</taxon>
        <taxon>Phanerochaetaceae</taxon>
        <taxon>Phanerochaete</taxon>
    </lineage>
</organism>
<dbReference type="GeneID" id="18911629"/>
<dbReference type="InParanoid" id="K5WGR5"/>
<dbReference type="RefSeq" id="XP_007402003.1">
    <property type="nucleotide sequence ID" value="XM_007401941.1"/>
</dbReference>
<keyword evidence="3" id="KW-1185">Reference proteome</keyword>
<dbReference type="EMBL" id="JH930481">
    <property type="protein sequence ID" value="EKM49377.1"/>
    <property type="molecule type" value="Genomic_DNA"/>
</dbReference>
<proteinExistence type="predicted"/>
<accession>K5WGR5</accession>
<name>K5WGR5_PHACS</name>
<evidence type="ECO:0000313" key="3">
    <source>
        <dbReference type="Proteomes" id="UP000008370"/>
    </source>
</evidence>
<evidence type="ECO:0000313" key="2">
    <source>
        <dbReference type="EMBL" id="EKM49377.1"/>
    </source>
</evidence>
<dbReference type="KEGG" id="pco:PHACADRAFT_201632"/>